<accession>A0A0M0GCZ0</accession>
<keyword evidence="2" id="KW-1185">Reference proteome</keyword>
<organism evidence="1 2">
    <name type="scientific">Sporosarcina globispora</name>
    <name type="common">Bacillus globisporus</name>
    <dbReference type="NCBI Taxonomy" id="1459"/>
    <lineage>
        <taxon>Bacteria</taxon>
        <taxon>Bacillati</taxon>
        <taxon>Bacillota</taxon>
        <taxon>Bacilli</taxon>
        <taxon>Bacillales</taxon>
        <taxon>Caryophanaceae</taxon>
        <taxon>Sporosarcina</taxon>
    </lineage>
</organism>
<evidence type="ECO:0000313" key="2">
    <source>
        <dbReference type="Proteomes" id="UP000037109"/>
    </source>
</evidence>
<dbReference type="RefSeq" id="WP_053434752.1">
    <property type="nucleotide sequence ID" value="NZ_LGUF01000007.1"/>
</dbReference>
<sequence>MEEYYLIFNDGEEEILKLHVYHEEHYAKEEIYTIVKKISKKCFEKYGENVEEWLYKNYIQYALTHDYDFTYNQPVNIFKYEMTDKYLDSLN</sequence>
<comment type="caution">
    <text evidence="1">The sequence shown here is derived from an EMBL/GenBank/DDBJ whole genome shotgun (WGS) entry which is preliminary data.</text>
</comment>
<reference evidence="2" key="1">
    <citation type="submission" date="2015-07" db="EMBL/GenBank/DDBJ databases">
        <title>Fjat-10036 dsm4.</title>
        <authorList>
            <person name="Liu B."/>
            <person name="Wang J."/>
            <person name="Zhu Y."/>
            <person name="Liu G."/>
            <person name="Chen Q."/>
            <person name="Chen Z."/>
            <person name="Lan J."/>
            <person name="Che J."/>
            <person name="Ge C."/>
            <person name="Shi H."/>
            <person name="Pan Z."/>
            <person name="Liu X."/>
        </authorList>
    </citation>
    <scope>NUCLEOTIDE SEQUENCE [LARGE SCALE GENOMIC DNA]</scope>
    <source>
        <strain evidence="2">DSM 4</strain>
    </source>
</reference>
<evidence type="ECO:0000313" key="1">
    <source>
        <dbReference type="EMBL" id="KON87402.1"/>
    </source>
</evidence>
<dbReference type="EMBL" id="LGUF01000007">
    <property type="protein sequence ID" value="KON87402.1"/>
    <property type="molecule type" value="Genomic_DNA"/>
</dbReference>
<dbReference type="STRING" id="1459.AF332_11575"/>
<protein>
    <submittedName>
        <fullName evidence="1">Uncharacterized protein</fullName>
    </submittedName>
</protein>
<gene>
    <name evidence="1" type="ORF">AF332_11575</name>
</gene>
<dbReference type="PATRIC" id="fig|1459.3.peg.2490"/>
<proteinExistence type="predicted"/>
<name>A0A0M0GCZ0_SPOGL</name>
<dbReference type="AlphaFoldDB" id="A0A0M0GCZ0"/>
<dbReference type="Proteomes" id="UP000037109">
    <property type="component" value="Unassembled WGS sequence"/>
</dbReference>